<dbReference type="AlphaFoldDB" id="A0A7H1ME57"/>
<dbReference type="Gene3D" id="3.40.50.150">
    <property type="entry name" value="Vaccinia Virus protein VP39"/>
    <property type="match status" value="1"/>
</dbReference>
<sequence>MLLNNILPFAHHLLRSSIRPGESVLDGTAGNGHDTLLLAQCVGAGGKVWAFDIQAQALAQTAARLADAGIRTKVEYVCAGHETLAEYVEEPLSAAVFNFGWLPGGNKMLTTQAATSIPALTASLALLKPGGLLVAVLYPGHDAGYHEAHSVEQWAADLPQQQYAVLKYGFINRQNQPPYLLAVEKLQKIRQA</sequence>
<dbReference type="PANTHER" id="PTHR35276">
    <property type="entry name" value="S-ADENOSYL-L-METHIONINE-DEPENDENT METHYLTRANSFERASES SUPERFAMILY PROTEIN"/>
    <property type="match status" value="1"/>
</dbReference>
<dbReference type="GO" id="GO:0032259">
    <property type="term" value="P:methylation"/>
    <property type="evidence" value="ECO:0007669"/>
    <property type="project" value="UniProtKB-KW"/>
</dbReference>
<dbReference type="GO" id="GO:0008168">
    <property type="term" value="F:methyltransferase activity"/>
    <property type="evidence" value="ECO:0007669"/>
    <property type="project" value="UniProtKB-KW"/>
</dbReference>
<keyword evidence="2" id="KW-1185">Reference proteome</keyword>
<proteinExistence type="predicted"/>
<evidence type="ECO:0000313" key="1">
    <source>
        <dbReference type="EMBL" id="QNT59922.1"/>
    </source>
</evidence>
<keyword evidence="1" id="KW-0489">Methyltransferase</keyword>
<keyword evidence="1" id="KW-0808">Transferase</keyword>
<reference evidence="1" key="1">
    <citation type="submission" date="2024-06" db="EMBL/GenBank/DDBJ databases">
        <title>Complete Genome Sequence of mouse commensal type strain Neisseria musculi.</title>
        <authorList>
            <person name="Thapa E."/>
            <person name="Aluvathingal J."/>
            <person name="Nadendla S."/>
            <person name="Mehta A."/>
            <person name="Tettelin H."/>
            <person name="Weyand N.J."/>
        </authorList>
    </citation>
    <scope>NUCLEOTIDE SEQUENCE</scope>
    <source>
        <strain evidence="1">NW831</strain>
    </source>
</reference>
<name>A0A7H1ME57_9NEIS</name>
<dbReference type="InterPro" id="IPR029063">
    <property type="entry name" value="SAM-dependent_MTases_sf"/>
</dbReference>
<dbReference type="EMBL" id="CP060414">
    <property type="protein sequence ID" value="QNT59922.1"/>
    <property type="molecule type" value="Genomic_DNA"/>
</dbReference>
<evidence type="ECO:0000313" key="2">
    <source>
        <dbReference type="Proteomes" id="UP000516412"/>
    </source>
</evidence>
<gene>
    <name evidence="1" type="ORF">H7A79_1314</name>
</gene>
<dbReference type="CDD" id="cd02440">
    <property type="entry name" value="AdoMet_MTases"/>
    <property type="match status" value="1"/>
</dbReference>
<dbReference type="PANTHER" id="PTHR35276:SF1">
    <property type="entry name" value="TRNA (MNM(5)S(2)U34)-METHYLTRANSFERASE, CHLOROPLASTIC"/>
    <property type="match status" value="1"/>
</dbReference>
<dbReference type="Proteomes" id="UP000516412">
    <property type="component" value="Chromosome"/>
</dbReference>
<dbReference type="SUPFAM" id="SSF53335">
    <property type="entry name" value="S-adenosyl-L-methionine-dependent methyltransferases"/>
    <property type="match status" value="1"/>
</dbReference>
<accession>A0A7H1ME57</accession>
<dbReference type="InterPro" id="IPR010719">
    <property type="entry name" value="MnmM_MeTrfase"/>
</dbReference>
<dbReference type="Pfam" id="PF06962">
    <property type="entry name" value="rRNA_methylase"/>
    <property type="match status" value="1"/>
</dbReference>
<organism evidence="1 2">
    <name type="scientific">Neisseria musculi</name>
    <dbReference type="NCBI Taxonomy" id="1815583"/>
    <lineage>
        <taxon>Bacteria</taxon>
        <taxon>Pseudomonadati</taxon>
        <taxon>Pseudomonadota</taxon>
        <taxon>Betaproteobacteria</taxon>
        <taxon>Neisseriales</taxon>
        <taxon>Neisseriaceae</taxon>
        <taxon>Neisseria</taxon>
    </lineage>
</organism>
<dbReference type="KEGG" id="nmus:H7A79_1314"/>
<dbReference type="RefSeq" id="WP_187001493.1">
    <property type="nucleotide sequence ID" value="NZ_CP060414.2"/>
</dbReference>
<protein>
    <submittedName>
        <fullName evidence="1">rRNA methylase family protein</fullName>
    </submittedName>
</protein>